<dbReference type="GO" id="GO:0046930">
    <property type="term" value="C:pore complex"/>
    <property type="evidence" value="ECO:0007669"/>
    <property type="project" value="UniProtKB-KW"/>
</dbReference>
<dbReference type="OrthoDB" id="7198507at2"/>
<feature type="domain" description="Polysaccharide export protein N-terminal" evidence="16">
    <location>
        <begin position="77"/>
        <end position="159"/>
    </location>
</feature>
<feature type="chain" id="PRO_5013359857" evidence="15">
    <location>
        <begin position="21"/>
        <end position="377"/>
    </location>
</feature>
<proteinExistence type="inferred from homology"/>
<dbReference type="Gene3D" id="3.10.560.10">
    <property type="entry name" value="Outer membrane lipoprotein wza domain like"/>
    <property type="match status" value="2"/>
</dbReference>
<evidence type="ECO:0000313" key="19">
    <source>
        <dbReference type="EMBL" id="SHL74038.1"/>
    </source>
</evidence>
<keyword evidence="3" id="KW-0813">Transport</keyword>
<organism evidence="19 20">
    <name type="scientific">Roseibium suaedae</name>
    <dbReference type="NCBI Taxonomy" id="735517"/>
    <lineage>
        <taxon>Bacteria</taxon>
        <taxon>Pseudomonadati</taxon>
        <taxon>Pseudomonadota</taxon>
        <taxon>Alphaproteobacteria</taxon>
        <taxon>Hyphomicrobiales</taxon>
        <taxon>Stappiaceae</taxon>
        <taxon>Roseibium</taxon>
    </lineage>
</organism>
<evidence type="ECO:0000256" key="1">
    <source>
        <dbReference type="ARBA" id="ARBA00004571"/>
    </source>
</evidence>
<dbReference type="PANTHER" id="PTHR33619">
    <property type="entry name" value="POLYSACCHARIDE EXPORT PROTEIN GFCE-RELATED"/>
    <property type="match status" value="1"/>
</dbReference>
<dbReference type="InterPro" id="IPR054765">
    <property type="entry name" value="SLBB_dom"/>
</dbReference>
<dbReference type="InterPro" id="IPR019554">
    <property type="entry name" value="Soluble_ligand-bd"/>
</dbReference>
<comment type="similarity">
    <text evidence="2">Belongs to the BexD/CtrA/VexA family.</text>
</comment>
<evidence type="ECO:0000256" key="3">
    <source>
        <dbReference type="ARBA" id="ARBA00022448"/>
    </source>
</evidence>
<evidence type="ECO:0000259" key="18">
    <source>
        <dbReference type="Pfam" id="PF22461"/>
    </source>
</evidence>
<keyword evidence="20" id="KW-1185">Reference proteome</keyword>
<dbReference type="Gene3D" id="3.30.1950.10">
    <property type="entry name" value="wza like domain"/>
    <property type="match status" value="1"/>
</dbReference>
<keyword evidence="5" id="KW-0762">Sugar transport</keyword>
<keyword evidence="12" id="KW-0564">Palmitate</keyword>
<dbReference type="Pfam" id="PF22461">
    <property type="entry name" value="SLBB_2"/>
    <property type="match status" value="1"/>
</dbReference>
<evidence type="ECO:0000256" key="14">
    <source>
        <dbReference type="ARBA" id="ARBA00023288"/>
    </source>
</evidence>
<dbReference type="GO" id="GO:0015159">
    <property type="term" value="F:polysaccharide transmembrane transporter activity"/>
    <property type="evidence" value="ECO:0007669"/>
    <property type="project" value="InterPro"/>
</dbReference>
<evidence type="ECO:0000313" key="20">
    <source>
        <dbReference type="Proteomes" id="UP000186002"/>
    </source>
</evidence>
<dbReference type="GO" id="GO:0009279">
    <property type="term" value="C:cell outer membrane"/>
    <property type="evidence" value="ECO:0007669"/>
    <property type="project" value="UniProtKB-SubCell"/>
</dbReference>
<accession>A0A1M7D3P3</accession>
<evidence type="ECO:0000256" key="7">
    <source>
        <dbReference type="ARBA" id="ARBA00022729"/>
    </source>
</evidence>
<dbReference type="PROSITE" id="PS51257">
    <property type="entry name" value="PROKAR_LIPOPROTEIN"/>
    <property type="match status" value="1"/>
</dbReference>
<evidence type="ECO:0000256" key="2">
    <source>
        <dbReference type="ARBA" id="ARBA00009450"/>
    </source>
</evidence>
<evidence type="ECO:0000256" key="13">
    <source>
        <dbReference type="ARBA" id="ARBA00023237"/>
    </source>
</evidence>
<evidence type="ECO:0000256" key="11">
    <source>
        <dbReference type="ARBA" id="ARBA00023136"/>
    </source>
</evidence>
<dbReference type="GO" id="GO:0015288">
    <property type="term" value="F:porin activity"/>
    <property type="evidence" value="ECO:0007669"/>
    <property type="project" value="UniProtKB-KW"/>
</dbReference>
<feature type="domain" description="SLBB" evidence="18">
    <location>
        <begin position="249"/>
        <end position="347"/>
    </location>
</feature>
<evidence type="ECO:0000259" key="17">
    <source>
        <dbReference type="Pfam" id="PF10531"/>
    </source>
</evidence>
<keyword evidence="6" id="KW-0812">Transmembrane</keyword>
<evidence type="ECO:0000259" key="16">
    <source>
        <dbReference type="Pfam" id="PF02563"/>
    </source>
</evidence>
<dbReference type="InterPro" id="IPR003715">
    <property type="entry name" value="Poly_export_N"/>
</dbReference>
<evidence type="ECO:0000256" key="12">
    <source>
        <dbReference type="ARBA" id="ARBA00023139"/>
    </source>
</evidence>
<evidence type="ECO:0000256" key="5">
    <source>
        <dbReference type="ARBA" id="ARBA00022597"/>
    </source>
</evidence>
<dbReference type="STRING" id="735517.SAMN05444272_1358"/>
<evidence type="ECO:0000256" key="6">
    <source>
        <dbReference type="ARBA" id="ARBA00022692"/>
    </source>
</evidence>
<name>A0A1M7D3P3_9HYPH</name>
<feature type="signal peptide" evidence="15">
    <location>
        <begin position="1"/>
        <end position="20"/>
    </location>
</feature>
<dbReference type="InterPro" id="IPR049712">
    <property type="entry name" value="Poly_export"/>
</dbReference>
<keyword evidence="14" id="KW-0449">Lipoprotein</keyword>
<keyword evidence="10" id="KW-0626">Porin</keyword>
<evidence type="ECO:0000256" key="4">
    <source>
        <dbReference type="ARBA" id="ARBA00022452"/>
    </source>
</evidence>
<dbReference type="Pfam" id="PF10531">
    <property type="entry name" value="SLBB"/>
    <property type="match status" value="1"/>
</dbReference>
<evidence type="ECO:0000256" key="8">
    <source>
        <dbReference type="ARBA" id="ARBA00023047"/>
    </source>
</evidence>
<keyword evidence="8" id="KW-0625">Polysaccharide transport</keyword>
<keyword evidence="9" id="KW-0406">Ion transport</keyword>
<dbReference type="RefSeq" id="WP_073010386.1">
    <property type="nucleotide sequence ID" value="NZ_FRBW01000001.1"/>
</dbReference>
<dbReference type="GO" id="GO:0006811">
    <property type="term" value="P:monoatomic ion transport"/>
    <property type="evidence" value="ECO:0007669"/>
    <property type="project" value="UniProtKB-KW"/>
</dbReference>
<feature type="domain" description="Soluble ligand binding" evidence="17">
    <location>
        <begin position="169"/>
        <end position="217"/>
    </location>
</feature>
<reference evidence="19 20" key="1">
    <citation type="submission" date="2016-11" db="EMBL/GenBank/DDBJ databases">
        <authorList>
            <person name="Jaros S."/>
            <person name="Januszkiewicz K."/>
            <person name="Wedrychowicz H."/>
        </authorList>
    </citation>
    <scope>NUCLEOTIDE SEQUENCE [LARGE SCALE GENOMIC DNA]</scope>
    <source>
        <strain evidence="19 20">DSM 22153</strain>
    </source>
</reference>
<dbReference type="Proteomes" id="UP000186002">
    <property type="component" value="Unassembled WGS sequence"/>
</dbReference>
<evidence type="ECO:0000256" key="15">
    <source>
        <dbReference type="SAM" id="SignalP"/>
    </source>
</evidence>
<sequence length="377" mass="40202">MRFSVVAALCMTLGACGALPGEGPSAISITSDEVEAGSTISNYAVIQLDSTNIESIRRYRPLAFANQFKGVGAGGASTLLGVGDTLMVSIWEASQDGLFSSGGSGGAGQIPAVIDETGYIFVPYAGRVRAAGLSVEALRQSIQKELIGKAVEPQVLVTLGEKLSSTAVVVGDVMKPGVYPLPLRDTRLLDLVATAGGAREATYETEVTLKRGNRSGTTRLEELIDFPENNVRVSPGDNILLSHHPRTFSAFGAVKSSQLVPFKTKSVTLAEALATVGGLNDFSADSGGIFLFRYEDADLLREVRPELASTIAGRQVVPVVYKLSLRDPKGFFVARFFEMRNKDILYVANHPTAELGKFLQIISPLLTNTTRIQSLTE</sequence>
<evidence type="ECO:0000256" key="9">
    <source>
        <dbReference type="ARBA" id="ARBA00023065"/>
    </source>
</evidence>
<comment type="subcellular location">
    <subcellularLocation>
        <location evidence="1">Cell outer membrane</location>
        <topology evidence="1">Multi-pass membrane protein</topology>
    </subcellularLocation>
</comment>
<dbReference type="AlphaFoldDB" id="A0A1M7D3P3"/>
<dbReference type="EMBL" id="FRBW01000001">
    <property type="protein sequence ID" value="SHL74038.1"/>
    <property type="molecule type" value="Genomic_DNA"/>
</dbReference>
<dbReference type="Pfam" id="PF02563">
    <property type="entry name" value="Poly_export"/>
    <property type="match status" value="1"/>
</dbReference>
<gene>
    <name evidence="19" type="ORF">SAMN05444272_1358</name>
</gene>
<keyword evidence="7 15" id="KW-0732">Signal</keyword>
<evidence type="ECO:0000256" key="10">
    <source>
        <dbReference type="ARBA" id="ARBA00023114"/>
    </source>
</evidence>
<protein>
    <submittedName>
        <fullName evidence="19">Polysaccharide export outer membrane protein</fullName>
    </submittedName>
</protein>
<keyword evidence="4" id="KW-1134">Transmembrane beta strand</keyword>
<keyword evidence="11" id="KW-0472">Membrane</keyword>
<keyword evidence="13" id="KW-0998">Cell outer membrane</keyword>
<dbReference type="PANTHER" id="PTHR33619:SF3">
    <property type="entry name" value="POLYSACCHARIDE EXPORT PROTEIN GFCE-RELATED"/>
    <property type="match status" value="1"/>
</dbReference>